<evidence type="ECO:0000313" key="4">
    <source>
        <dbReference type="Proteomes" id="UP000021816"/>
    </source>
</evidence>
<keyword evidence="1" id="KW-0812">Transmembrane</keyword>
<evidence type="ECO:0000259" key="2">
    <source>
        <dbReference type="PROSITE" id="PS50885"/>
    </source>
</evidence>
<protein>
    <submittedName>
        <fullName evidence="3">HAMP domain protein</fullName>
    </submittedName>
</protein>
<dbReference type="EMBL" id="JEMX01000045">
    <property type="protein sequence ID" value="EXI79891.1"/>
    <property type="molecule type" value="Genomic_DNA"/>
</dbReference>
<dbReference type="AlphaFoldDB" id="A0A011NX44"/>
<name>A0A011NX44_9PROT</name>
<dbReference type="Gene3D" id="6.10.340.10">
    <property type="match status" value="1"/>
</dbReference>
<comment type="caution">
    <text evidence="3">The sequence shown here is derived from an EMBL/GenBank/DDBJ whole genome shotgun (WGS) entry which is preliminary data.</text>
</comment>
<feature type="domain" description="HAMP" evidence="2">
    <location>
        <begin position="403"/>
        <end position="457"/>
    </location>
</feature>
<dbReference type="InterPro" id="IPR003660">
    <property type="entry name" value="HAMP_dom"/>
</dbReference>
<dbReference type="InterPro" id="IPR032255">
    <property type="entry name" value="HBM"/>
</dbReference>
<proteinExistence type="predicted"/>
<gene>
    <name evidence="3" type="ORF">AW10_02190</name>
</gene>
<feature type="transmembrane region" description="Helical" evidence="1">
    <location>
        <begin position="382"/>
        <end position="406"/>
    </location>
</feature>
<accession>A0A011NX44</accession>
<dbReference type="PROSITE" id="PS50885">
    <property type="entry name" value="HAMP"/>
    <property type="match status" value="1"/>
</dbReference>
<dbReference type="GO" id="GO:0016020">
    <property type="term" value="C:membrane"/>
    <property type="evidence" value="ECO:0007669"/>
    <property type="project" value="InterPro"/>
</dbReference>
<reference evidence="3 4" key="1">
    <citation type="submission" date="2014-02" db="EMBL/GenBank/DDBJ databases">
        <title>Expanding our view of genomic diversity in Candidatus Accumulibacter clades.</title>
        <authorList>
            <person name="Skennerton C.T."/>
            <person name="Barr J.J."/>
            <person name="Slater F.R."/>
            <person name="Bond P.L."/>
            <person name="Tyson G.W."/>
        </authorList>
    </citation>
    <scope>NUCLEOTIDE SEQUENCE [LARGE SCALE GENOMIC DNA]</scope>
    <source>
        <strain evidence="4">BA-92</strain>
    </source>
</reference>
<evidence type="ECO:0000256" key="1">
    <source>
        <dbReference type="SAM" id="Phobius"/>
    </source>
</evidence>
<keyword evidence="1" id="KW-0472">Membrane</keyword>
<dbReference type="SMART" id="SM01358">
    <property type="entry name" value="HBM"/>
    <property type="match status" value="1"/>
</dbReference>
<dbReference type="GO" id="GO:0007165">
    <property type="term" value="P:signal transduction"/>
    <property type="evidence" value="ECO:0007669"/>
    <property type="project" value="InterPro"/>
</dbReference>
<organism evidence="3 4">
    <name type="scientific">Candidatus Accumulibacter appositus</name>
    <dbReference type="NCBI Taxonomy" id="1454003"/>
    <lineage>
        <taxon>Bacteria</taxon>
        <taxon>Pseudomonadati</taxon>
        <taxon>Pseudomonadota</taxon>
        <taxon>Betaproteobacteria</taxon>
        <taxon>Candidatus Accumulibacter</taxon>
    </lineage>
</organism>
<dbReference type="STRING" id="1454003.AW10_02190"/>
<dbReference type="PATRIC" id="fig|1454003.3.peg.2232"/>
<feature type="transmembrane region" description="Helical" evidence="1">
    <location>
        <begin position="14"/>
        <end position="32"/>
    </location>
</feature>
<keyword evidence="1" id="KW-1133">Transmembrane helix</keyword>
<dbReference type="Proteomes" id="UP000021816">
    <property type="component" value="Unassembled WGS sequence"/>
</dbReference>
<evidence type="ECO:0000313" key="3">
    <source>
        <dbReference type="EMBL" id="EXI79891.1"/>
    </source>
</evidence>
<sequence>MDKFFSRLRIGEKIGLGFTLVGLLFIGVVWHYHQTLATVLGDYRQLQVFEVRKSLALEIEIELAAVRDAEKRFLIEHQEAFAEETDKRLQTLHDKVAALAAVDQDSRQTAAALQDLLSTYEERFHAVADAWRIMGLDEDSGLQGAFRDKVHRLQALAANYNVDRLYTQLLQIRRSEKDLALRQDSAYRDLVRRLIAEFRQLLETSALQEAVRQELLAELTVYATSFEPYAEKALKGGNISGGKGPFRDAAHRIEAILNAYHVAELEASVLQLRRREKDFLLRGDDSYPPMVVALADAIRAQIASSLIADADKSLLFGLLHDYQQDFLALVEQSNSIGTLSREMSAAADLVAPLVKKNVDQANQMMASRVAEITESSEARSRLSLIVVACAIVLGALLAVVITLRIVHRVRLMAGLLDDLAYGSPTRRVPTVSGGRNEINAMGESLNSLVDHRATFMRWWKESMAEVNARRELASASSDEEKDEAMRDLRAAGIAKLQLLNGIRARLLQHGERVLDISQRIQAAPGSVSEQDAKALEHAAKGMATLFEVLATDDTPSSEAASVFSA</sequence>